<sequence length="991" mass="111385">MSDVFRFTSLRPVQRAADKDVEGKIIKAYGPPGEESPFHQALLAAVAGGGDVAQKIVNIALSFINPPYLFIWDDIVRGEHTDTGRLLEFLARKFGIGVTDVSIEIDGDVISLNTETNKLSLELNDKKTEVSLKIDDGRTDKFVAKMENGKLNINESPEFISNFNTLEIPLVALDKWLINQGDLPDPNLLIEQIKSLTGMRPEELVDSVVYKRERRRVADSLLALIIAPKGMYRLRAELLRMMYLFGLLERLAIHSDNLKRNIISTADDIYQLLSNGIVLLPQDIFPLPAAAPPSDWLTTKASQENTSLLPAAALARSPGFADLMVVRQELKRYEMGEVAHIESVLKGESKERVHKRATTTEEIITIETERSEEIEQDVQSTNRFELQKEASQTIHEDSSLEVGVTVNASYGPSVSVTANMGYATNHSKDESAQVSSSYAQDVTERSASRIQERVREERITRTKTEVEETNKHGVDNSGGSEHVVGIYRWVDKVYKAQVFNYGRRLLLEFNVPEPAAFFKHVLDGKTAKGVTMIEPELPVVPGTNPPRPLSPKDITENNYLEWVGKYYVSNVSPPPEEIQIASFAYEDPAKPDTGITPATPARKIYKAIKEIKIPDGYYANNAKGTVYLSDWLDNRYLTIGKKDIVFTQVANGYAYQFSTDLDKETKELAVVLMIENTWGYALNIEVTCKVLNEVLIKWQLATYEAIMRAYFELKAQYDEQVAAAATRQGITIQGQNPLENRNTERNELKKAAITMLTGEHFESYGAIQNIPPQNYPEIDVLKAQADGEYIQFFEQAFEWHQMTYIFYPYFWGRKDEWINASQRDDPDPIFTSFLRAGTARVIVPVRPGFEQGITLYLATGMIWNGGKVPQVDDSLYVSIVQELQEQQGAEFTKGEGVISISKGNRTVTGTDTNFKEDDINREILIGSVKYRIADVASPTELTLMEDFRGQNGSNVPYSISEYKLVGEPWEVRLPTTLVILQEDATLPDFMP</sequence>
<protein>
    <submittedName>
        <fullName evidence="2">Uncharacterized protein</fullName>
    </submittedName>
</protein>
<dbReference type="AlphaFoldDB" id="A0A284VT45"/>
<dbReference type="OrthoDB" id="372310at2157"/>
<evidence type="ECO:0000313" key="2">
    <source>
        <dbReference type="EMBL" id="SNQ62461.1"/>
    </source>
</evidence>
<name>A0A284VT45_9EURY</name>
<keyword evidence="3" id="KW-1185">Reference proteome</keyword>
<proteinExistence type="predicted"/>
<evidence type="ECO:0000256" key="1">
    <source>
        <dbReference type="SAM" id="MobiDB-lite"/>
    </source>
</evidence>
<evidence type="ECO:0000313" key="3">
    <source>
        <dbReference type="Proteomes" id="UP000218615"/>
    </source>
</evidence>
<gene>
    <name evidence="2" type="ORF">MNV_740012</name>
</gene>
<dbReference type="EMBL" id="FZMP01000223">
    <property type="protein sequence ID" value="SNQ62461.1"/>
    <property type="molecule type" value="Genomic_DNA"/>
</dbReference>
<dbReference type="RefSeq" id="WP_096207019.1">
    <property type="nucleotide sequence ID" value="NZ_FZMP01000223.1"/>
</dbReference>
<organism evidence="2 3">
    <name type="scientific">Candidatus Methanoperedens nitratireducens</name>
    <dbReference type="NCBI Taxonomy" id="1392998"/>
    <lineage>
        <taxon>Archaea</taxon>
        <taxon>Methanobacteriati</taxon>
        <taxon>Methanobacteriota</taxon>
        <taxon>Stenosarchaea group</taxon>
        <taxon>Methanomicrobia</taxon>
        <taxon>Methanosarcinales</taxon>
        <taxon>ANME-2 cluster</taxon>
        <taxon>Candidatus Methanoperedentaceae</taxon>
        <taxon>Candidatus Methanoperedens</taxon>
    </lineage>
</organism>
<feature type="compositionally biased region" description="Basic and acidic residues" evidence="1">
    <location>
        <begin position="442"/>
        <end position="455"/>
    </location>
</feature>
<accession>A0A284VT45</accession>
<reference evidence="3" key="1">
    <citation type="submission" date="2017-06" db="EMBL/GenBank/DDBJ databases">
        <authorList>
            <person name="Cremers G."/>
        </authorList>
    </citation>
    <scope>NUCLEOTIDE SEQUENCE [LARGE SCALE GENOMIC DNA]</scope>
</reference>
<feature type="region of interest" description="Disordered" evidence="1">
    <location>
        <begin position="427"/>
        <end position="455"/>
    </location>
</feature>
<dbReference type="Proteomes" id="UP000218615">
    <property type="component" value="Unassembled WGS sequence"/>
</dbReference>